<dbReference type="NCBIfam" id="TIGR02348">
    <property type="entry name" value="GroEL"/>
    <property type="match status" value="1"/>
</dbReference>
<feature type="binding site" evidence="6">
    <location>
        <begin position="478"/>
        <end position="480"/>
    </location>
    <ligand>
        <name>ATP</name>
        <dbReference type="ChEBI" id="CHEBI:30616"/>
    </ligand>
</feature>
<keyword evidence="4 6" id="KW-0143">Chaperone</keyword>
<evidence type="ECO:0000256" key="8">
    <source>
        <dbReference type="RuleBase" id="RU000419"/>
    </source>
</evidence>
<name>A0ABQ2YAV1_9NEIS</name>
<evidence type="ECO:0000313" key="10">
    <source>
        <dbReference type="Proteomes" id="UP000600877"/>
    </source>
</evidence>
<dbReference type="EMBL" id="BMYW01000001">
    <property type="protein sequence ID" value="GGX77086.1"/>
    <property type="molecule type" value="Genomic_DNA"/>
</dbReference>
<feature type="binding site" evidence="6">
    <location>
        <begin position="86"/>
        <end position="90"/>
    </location>
    <ligand>
        <name>ATP</name>
        <dbReference type="ChEBI" id="CHEBI:30616"/>
    </ligand>
</feature>
<dbReference type="EC" id="5.6.1.7" evidence="6"/>
<evidence type="ECO:0000256" key="3">
    <source>
        <dbReference type="ARBA" id="ARBA00022840"/>
    </source>
</evidence>
<comment type="subunit">
    <text evidence="6 8">Forms a cylinder of 14 subunits composed of two heptameric rings stacked back-to-back. Interacts with the co-chaperonin GroES.</text>
</comment>
<evidence type="ECO:0000256" key="2">
    <source>
        <dbReference type="ARBA" id="ARBA00022741"/>
    </source>
</evidence>
<comment type="caution">
    <text evidence="6">Lacks conserved residue(s) required for the propagation of feature annotation.</text>
</comment>
<dbReference type="SUPFAM" id="SSF52029">
    <property type="entry name" value="GroEL apical domain-like"/>
    <property type="match status" value="1"/>
</dbReference>
<comment type="function">
    <text evidence="6 8">Together with its co-chaperonin GroES, plays an essential role in assisting protein folding. The GroEL-GroES system forms a nano-cage that allows encapsulation of the non-native substrate proteins and provides a physical environment optimized to promote and accelerate protein folding.</text>
</comment>
<dbReference type="SUPFAM" id="SSF48592">
    <property type="entry name" value="GroEL equatorial domain-like"/>
    <property type="match status" value="1"/>
</dbReference>
<dbReference type="InterPro" id="IPR027413">
    <property type="entry name" value="GROEL-like_equatorial_sf"/>
</dbReference>
<comment type="similarity">
    <text evidence="1 6 7">Belongs to the chaperonin (HSP60) family.</text>
</comment>
<comment type="caution">
    <text evidence="9">The sequence shown here is derived from an EMBL/GenBank/DDBJ whole genome shotgun (WGS) entry which is preliminary data.</text>
</comment>
<dbReference type="Gene3D" id="3.30.260.10">
    <property type="entry name" value="TCP-1-like chaperonin intermediate domain"/>
    <property type="match status" value="1"/>
</dbReference>
<dbReference type="PANTHER" id="PTHR45633">
    <property type="entry name" value="60 KDA HEAT SHOCK PROTEIN, MITOCHONDRIAL"/>
    <property type="match status" value="1"/>
</dbReference>
<keyword evidence="3 6" id="KW-0067">ATP-binding</keyword>
<dbReference type="Pfam" id="PF00118">
    <property type="entry name" value="Cpn60_TCP1"/>
    <property type="match status" value="1"/>
</dbReference>
<dbReference type="InterPro" id="IPR027409">
    <property type="entry name" value="GroEL-like_apical_dom_sf"/>
</dbReference>
<dbReference type="RefSeq" id="WP_189372058.1">
    <property type="nucleotide sequence ID" value="NZ_BMYW01000001.1"/>
</dbReference>
<feature type="binding site" evidence="6">
    <location>
        <position position="494"/>
    </location>
    <ligand>
        <name>ATP</name>
        <dbReference type="ChEBI" id="CHEBI:30616"/>
    </ligand>
</feature>
<accession>A0ABQ2YAV1</accession>
<dbReference type="Gene3D" id="1.10.560.10">
    <property type="entry name" value="GroEL-like equatorial domain"/>
    <property type="match status" value="1"/>
</dbReference>
<dbReference type="SUPFAM" id="SSF54849">
    <property type="entry name" value="GroEL-intermediate domain like"/>
    <property type="match status" value="1"/>
</dbReference>
<protein>
    <recommendedName>
        <fullName evidence="6">Chaperonin GroEL</fullName>
        <ecNumber evidence="6">5.6.1.7</ecNumber>
    </recommendedName>
    <alternativeName>
        <fullName evidence="6">60 kDa chaperonin</fullName>
    </alternativeName>
    <alternativeName>
        <fullName evidence="6">Chaperonin-60</fullName>
        <shortName evidence="6">Cpn60</shortName>
    </alternativeName>
</protein>
<dbReference type="CDD" id="cd03344">
    <property type="entry name" value="GroEL"/>
    <property type="match status" value="1"/>
</dbReference>
<keyword evidence="5 6" id="KW-0413">Isomerase</keyword>
<keyword evidence="6" id="KW-0963">Cytoplasm</keyword>
<evidence type="ECO:0000313" key="9">
    <source>
        <dbReference type="EMBL" id="GGX77086.1"/>
    </source>
</evidence>
<dbReference type="PRINTS" id="PR00298">
    <property type="entry name" value="CHAPERONIN60"/>
</dbReference>
<dbReference type="InterPro" id="IPR001844">
    <property type="entry name" value="Cpn60/GroEL"/>
</dbReference>
<feature type="binding site" evidence="6">
    <location>
        <position position="414"/>
    </location>
    <ligand>
        <name>ATP</name>
        <dbReference type="ChEBI" id="CHEBI:30616"/>
    </ligand>
</feature>
<evidence type="ECO:0000256" key="7">
    <source>
        <dbReference type="RuleBase" id="RU000418"/>
    </source>
</evidence>
<keyword evidence="10" id="KW-1185">Reference proteome</keyword>
<dbReference type="NCBIfam" id="NF000592">
    <property type="entry name" value="PRK00013.1"/>
    <property type="match status" value="1"/>
</dbReference>
<evidence type="ECO:0000256" key="1">
    <source>
        <dbReference type="ARBA" id="ARBA00006607"/>
    </source>
</evidence>
<dbReference type="HAMAP" id="MF_00600">
    <property type="entry name" value="CH60"/>
    <property type="match status" value="1"/>
</dbReference>
<feature type="binding site" evidence="6">
    <location>
        <begin position="30"/>
        <end position="33"/>
    </location>
    <ligand>
        <name>ATP</name>
        <dbReference type="ChEBI" id="CHEBI:30616"/>
    </ligand>
</feature>
<dbReference type="Gene3D" id="3.50.7.10">
    <property type="entry name" value="GroEL"/>
    <property type="match status" value="1"/>
</dbReference>
<reference evidence="10" key="1">
    <citation type="journal article" date="2019" name="Int. J. Syst. Evol. Microbiol.">
        <title>The Global Catalogue of Microorganisms (GCM) 10K type strain sequencing project: providing services to taxonomists for standard genome sequencing and annotation.</title>
        <authorList>
            <consortium name="The Broad Institute Genomics Platform"/>
            <consortium name="The Broad Institute Genome Sequencing Center for Infectious Disease"/>
            <person name="Wu L."/>
            <person name="Ma J."/>
        </authorList>
    </citation>
    <scope>NUCLEOTIDE SEQUENCE [LARGE SCALE GENOMIC DNA]</scope>
    <source>
        <strain evidence="10">KCTC 32041</strain>
    </source>
</reference>
<dbReference type="NCBIfam" id="NF009488">
    <property type="entry name" value="PRK12850.1"/>
    <property type="match status" value="1"/>
</dbReference>
<evidence type="ECO:0000256" key="5">
    <source>
        <dbReference type="ARBA" id="ARBA00023235"/>
    </source>
</evidence>
<proteinExistence type="inferred from homology"/>
<evidence type="ECO:0000256" key="4">
    <source>
        <dbReference type="ARBA" id="ARBA00023186"/>
    </source>
</evidence>
<dbReference type="PROSITE" id="PS00296">
    <property type="entry name" value="CHAPERONINS_CPN60"/>
    <property type="match status" value="1"/>
</dbReference>
<evidence type="ECO:0000256" key="6">
    <source>
        <dbReference type="HAMAP-Rule" id="MF_00600"/>
    </source>
</evidence>
<sequence>MPTKSLIFHDEARAKMVAGVNMLADAVKITLGPRGRNVIIDQGSVPLVANSGVVVARNITLADPFENMGAQMLKEVASRTSDVAGDGTTTATTLAQAIVNEGMKYVVADLNPMDIKRGIELAVDTVVAELKRLAKPCRGSKAIAQVSAISANSDLAIGQLIAEAMDHVGPDGAITVEEGSGLSSELEVVEGMQFDRGYLSPYFVNNPDKQNAVLEDAFVLLYSKKISSIQDILPMLDAVHKTGKPLLIVAEDVEGEALATLVVNSMRGTLKTCAVKAPGFGARRAAMMEDIAAITGATLVSEETGLVLDHVTLEQLGEAKRIEIDKDNTTIVNGAGPRERIDARIAQLRAELETSKPGYDRDRLKERLAKLAGGVAVIKVGAATETEMKERRSRVDDALHATRAAVEEGIVPGGGVALLRARRVLEHLRSPNLEQDAGVKIVYRALEEPLRQIVANAGLDASVIVHKVDEGESGFGYNVAEDLYGDMLEMGVIDPAKVTRSALQNAASIAGLLLTTDCMIAELPVPLGVGEMGEY</sequence>
<keyword evidence="2 6" id="KW-0547">Nucleotide-binding</keyword>
<dbReference type="Proteomes" id="UP000600877">
    <property type="component" value="Unassembled WGS sequence"/>
</dbReference>
<dbReference type="InterPro" id="IPR027410">
    <property type="entry name" value="TCP-1-like_intermed_sf"/>
</dbReference>
<dbReference type="NCBIfam" id="NF009487">
    <property type="entry name" value="PRK12849.1"/>
    <property type="match status" value="1"/>
</dbReference>
<dbReference type="NCBIfam" id="NF009489">
    <property type="entry name" value="PRK12851.1"/>
    <property type="match status" value="1"/>
</dbReference>
<comment type="subcellular location">
    <subcellularLocation>
        <location evidence="6">Cytoplasm</location>
    </subcellularLocation>
</comment>
<organism evidence="9 10">
    <name type="scientific">Vogesella alkaliphila</name>
    <dbReference type="NCBI Taxonomy" id="1193621"/>
    <lineage>
        <taxon>Bacteria</taxon>
        <taxon>Pseudomonadati</taxon>
        <taxon>Pseudomonadota</taxon>
        <taxon>Betaproteobacteria</taxon>
        <taxon>Neisseriales</taxon>
        <taxon>Chromobacteriaceae</taxon>
        <taxon>Vogesella</taxon>
    </lineage>
</organism>
<dbReference type="InterPro" id="IPR002423">
    <property type="entry name" value="Cpn60/GroEL/TCP-1"/>
</dbReference>
<gene>
    <name evidence="6 9" type="primary">groL</name>
    <name evidence="6" type="synonym">groEL</name>
    <name evidence="9" type="ORF">GCM10011290_00460</name>
</gene>
<dbReference type="InterPro" id="IPR018370">
    <property type="entry name" value="Chaperonin_Cpn60_CS"/>
</dbReference>